<evidence type="ECO:0000256" key="5">
    <source>
        <dbReference type="ARBA" id="ARBA00022448"/>
    </source>
</evidence>
<evidence type="ECO:0000256" key="12">
    <source>
        <dbReference type="ARBA" id="ARBA00031832"/>
    </source>
</evidence>
<evidence type="ECO:0000256" key="14">
    <source>
        <dbReference type="PIRSR" id="PIRSR006105-1"/>
    </source>
</evidence>
<keyword evidence="7 15" id="KW-0479">Metal-binding</keyword>
<dbReference type="PIRSF" id="PIRSF006105">
    <property type="entry name" value="NapB"/>
    <property type="match status" value="1"/>
</dbReference>
<evidence type="ECO:0000256" key="6">
    <source>
        <dbReference type="ARBA" id="ARBA00022617"/>
    </source>
</evidence>
<dbReference type="Pfam" id="PF03892">
    <property type="entry name" value="NapB"/>
    <property type="match status" value="1"/>
</dbReference>
<reference evidence="18" key="1">
    <citation type="submission" date="2017-02" db="EMBL/GenBank/DDBJ databases">
        <authorList>
            <person name="Varghese N."/>
            <person name="Submissions S."/>
        </authorList>
    </citation>
    <scope>NUCLEOTIDE SEQUENCE [LARGE SCALE GENOMIC DNA]</scope>
    <source>
        <strain evidence="18">DSM 22720</strain>
    </source>
</reference>
<dbReference type="OrthoDB" id="13290at2"/>
<evidence type="ECO:0000256" key="9">
    <source>
        <dbReference type="ARBA" id="ARBA00022764"/>
    </source>
</evidence>
<comment type="function">
    <text evidence="1">Electron transfer subunit of the periplasmic nitrate reductase complex NapAB. Receives electrons from the membrane-anchored tetraheme c-type NapC protein and transfers these to NapA subunit, thus allowing electron flow between membrane and periplasm. Essential for periplasmic nitrate reduction with nitrate as the terminal electron acceptor.</text>
</comment>
<dbReference type="Gene3D" id="1.10.1130.10">
    <property type="entry name" value="Flavocytochrome C3, Chain A"/>
    <property type="match status" value="1"/>
</dbReference>
<feature type="binding site" description="axial binding residue" evidence="15">
    <location>
        <position position="79"/>
    </location>
    <ligand>
        <name>heme c</name>
        <dbReference type="ChEBI" id="CHEBI:61717"/>
        <label>1</label>
    </ligand>
    <ligandPart>
        <name>Fe</name>
        <dbReference type="ChEBI" id="CHEBI:18248"/>
    </ligandPart>
</feature>
<evidence type="ECO:0000313" key="18">
    <source>
        <dbReference type="Proteomes" id="UP000190162"/>
    </source>
</evidence>
<dbReference type="InterPro" id="IPR005591">
    <property type="entry name" value="NapB"/>
</dbReference>
<dbReference type="AlphaFoldDB" id="A0A1T4UQV9"/>
<sequence length="159" mass="17588">MKSKKAVSLLLSALLGAAVYANVVSANTERVTEEAIVVESLRGTTGIEEANVLPEIKSVPKNQERFALNYVNQPPMIPHSIDGYQVNQANNSCLECHDVDVYRKTGAPRISPTHFMDRDNRVLTEVSARRYFCLQCHVPQAQTEALVENDFVPAGKFGQ</sequence>
<dbReference type="FunFam" id="1.10.1130.10:FF:000001">
    <property type="entry name" value="Periplasmic nitrate reductase, electron transfer subunit"/>
    <property type="match status" value="1"/>
</dbReference>
<evidence type="ECO:0000256" key="10">
    <source>
        <dbReference type="ARBA" id="ARBA00022982"/>
    </source>
</evidence>
<evidence type="ECO:0000256" key="4">
    <source>
        <dbReference type="ARBA" id="ARBA00013773"/>
    </source>
</evidence>
<evidence type="ECO:0000313" key="17">
    <source>
        <dbReference type="EMBL" id="SKA55033.1"/>
    </source>
</evidence>
<dbReference type="PANTHER" id="PTHR38604">
    <property type="entry name" value="PERIPLASMIC NITRATE REDUCTASE, ELECTRON TRANSFER SUBUNIT"/>
    <property type="match status" value="1"/>
</dbReference>
<dbReference type="InterPro" id="IPR036280">
    <property type="entry name" value="Multihaem_cyt_sf"/>
</dbReference>
<organism evidence="17 18">
    <name type="scientific">Enterovibrio nigricans DSM 22720</name>
    <dbReference type="NCBI Taxonomy" id="1121868"/>
    <lineage>
        <taxon>Bacteria</taxon>
        <taxon>Pseudomonadati</taxon>
        <taxon>Pseudomonadota</taxon>
        <taxon>Gammaproteobacteria</taxon>
        <taxon>Vibrionales</taxon>
        <taxon>Vibrionaceae</taxon>
        <taxon>Enterovibrio</taxon>
    </lineage>
</organism>
<accession>A0A1T4UQV9</accession>
<feature type="binding site" description="covalent" evidence="14">
    <location>
        <position position="96"/>
    </location>
    <ligand>
        <name>heme c</name>
        <dbReference type="ChEBI" id="CHEBI:61717"/>
        <label>1</label>
    </ligand>
</feature>
<keyword evidence="9 13" id="KW-0574">Periplasm</keyword>
<dbReference type="RefSeq" id="WP_078752614.1">
    <property type="nucleotide sequence ID" value="NZ_FUXU01000025.1"/>
</dbReference>
<keyword evidence="18" id="KW-1185">Reference proteome</keyword>
<evidence type="ECO:0000256" key="2">
    <source>
        <dbReference type="ARBA" id="ARBA00004418"/>
    </source>
</evidence>
<keyword evidence="10 13" id="KW-0249">Electron transport</keyword>
<comment type="PTM">
    <text evidence="14">Binds 2 heme C groups per subunit.</text>
</comment>
<feature type="binding site" description="covalent" evidence="14">
    <location>
        <position position="93"/>
    </location>
    <ligand>
        <name>heme c</name>
        <dbReference type="ChEBI" id="CHEBI:61717"/>
        <label>1</label>
    </ligand>
</feature>
<dbReference type="Proteomes" id="UP000190162">
    <property type="component" value="Unassembled WGS sequence"/>
</dbReference>
<feature type="binding site" description="covalent" evidence="14">
    <location>
        <position position="136"/>
    </location>
    <ligand>
        <name>heme c</name>
        <dbReference type="ChEBI" id="CHEBI:61717"/>
        <label>2</label>
    </ligand>
</feature>
<comment type="subcellular location">
    <subcellularLocation>
        <location evidence="2 13">Periplasm</location>
    </subcellularLocation>
</comment>
<protein>
    <recommendedName>
        <fullName evidence="4 13">Periplasmic nitrate reductase, electron transfer subunit</fullName>
    </recommendedName>
    <alternativeName>
        <fullName evidence="12 13">Diheme cytochrome c NapB</fullName>
    </alternativeName>
</protein>
<keyword evidence="6 14" id="KW-0349">Heme</keyword>
<feature type="binding site" description="covalent" evidence="14">
    <location>
        <position position="133"/>
    </location>
    <ligand>
        <name>heme c</name>
        <dbReference type="ChEBI" id="CHEBI:61717"/>
        <label>2</label>
    </ligand>
</feature>
<evidence type="ECO:0000256" key="11">
    <source>
        <dbReference type="ARBA" id="ARBA00023004"/>
    </source>
</evidence>
<keyword evidence="8 16" id="KW-0732">Signal</keyword>
<feature type="signal peptide" evidence="16">
    <location>
        <begin position="1"/>
        <end position="21"/>
    </location>
</feature>
<feature type="chain" id="PRO_5012504561" description="Periplasmic nitrate reductase, electron transfer subunit" evidence="16">
    <location>
        <begin position="22"/>
        <end position="159"/>
    </location>
</feature>
<evidence type="ECO:0000256" key="8">
    <source>
        <dbReference type="ARBA" id="ARBA00022729"/>
    </source>
</evidence>
<proteinExistence type="inferred from homology"/>
<keyword evidence="5 13" id="KW-0813">Transport</keyword>
<dbReference type="PANTHER" id="PTHR38604:SF1">
    <property type="entry name" value="PERIPLASMIC NITRATE REDUCTASE, ELECTRON TRANSFER SUBUNIT"/>
    <property type="match status" value="1"/>
</dbReference>
<evidence type="ECO:0000256" key="13">
    <source>
        <dbReference type="PIRNR" id="PIRNR006105"/>
    </source>
</evidence>
<dbReference type="GO" id="GO:0009061">
    <property type="term" value="P:anaerobic respiration"/>
    <property type="evidence" value="ECO:0007669"/>
    <property type="project" value="InterPro"/>
</dbReference>
<evidence type="ECO:0000256" key="15">
    <source>
        <dbReference type="PIRSR" id="PIRSR006105-2"/>
    </source>
</evidence>
<feature type="binding site" description="axial binding residue" evidence="15">
    <location>
        <position position="114"/>
    </location>
    <ligand>
        <name>heme c</name>
        <dbReference type="ChEBI" id="CHEBI:61717"/>
        <label>2</label>
    </ligand>
    <ligandPart>
        <name>Fe</name>
        <dbReference type="ChEBI" id="CHEBI:18248"/>
    </ligandPart>
</feature>
<evidence type="ECO:0000256" key="16">
    <source>
        <dbReference type="SAM" id="SignalP"/>
    </source>
</evidence>
<evidence type="ECO:0000256" key="7">
    <source>
        <dbReference type="ARBA" id="ARBA00022723"/>
    </source>
</evidence>
<feature type="binding site" description="axial binding residue" evidence="15">
    <location>
        <position position="97"/>
    </location>
    <ligand>
        <name>heme c</name>
        <dbReference type="ChEBI" id="CHEBI:61717"/>
        <label>1</label>
    </ligand>
    <ligandPart>
        <name>Fe</name>
        <dbReference type="ChEBI" id="CHEBI:18248"/>
    </ligandPart>
</feature>
<dbReference type="SUPFAM" id="SSF48695">
    <property type="entry name" value="Multiheme cytochromes"/>
    <property type="match status" value="1"/>
</dbReference>
<evidence type="ECO:0000256" key="1">
    <source>
        <dbReference type="ARBA" id="ARBA00002599"/>
    </source>
</evidence>
<evidence type="ECO:0000256" key="3">
    <source>
        <dbReference type="ARBA" id="ARBA00007368"/>
    </source>
</evidence>
<comment type="similarity">
    <text evidence="3 13">Belongs to the NapB family.</text>
</comment>
<dbReference type="EMBL" id="FUXU01000025">
    <property type="protein sequence ID" value="SKA55033.1"/>
    <property type="molecule type" value="Genomic_DNA"/>
</dbReference>
<gene>
    <name evidence="17" type="ORF">SAMN02745132_02254</name>
</gene>
<feature type="binding site" description="axial binding residue" evidence="15">
    <location>
        <position position="137"/>
    </location>
    <ligand>
        <name>heme c</name>
        <dbReference type="ChEBI" id="CHEBI:61717"/>
        <label>2</label>
    </ligand>
    <ligandPart>
        <name>Fe</name>
        <dbReference type="ChEBI" id="CHEBI:18248"/>
    </ligandPart>
</feature>
<name>A0A1T4UQV9_9GAMM</name>
<keyword evidence="11 15" id="KW-0408">Iron</keyword>
<comment type="subunit">
    <text evidence="13">Component of the periplasmic nitrate reductase NapAB complex composed of NapA and NapB.</text>
</comment>
<dbReference type="GO" id="GO:0042597">
    <property type="term" value="C:periplasmic space"/>
    <property type="evidence" value="ECO:0007669"/>
    <property type="project" value="UniProtKB-SubCell"/>
</dbReference>
<dbReference type="GO" id="GO:0046872">
    <property type="term" value="F:metal ion binding"/>
    <property type="evidence" value="ECO:0007669"/>
    <property type="project" value="UniProtKB-KW"/>
</dbReference>